<dbReference type="Gene3D" id="3.40.50.1110">
    <property type="entry name" value="SGNH hydrolase"/>
    <property type="match status" value="1"/>
</dbReference>
<feature type="signal peptide" evidence="1">
    <location>
        <begin position="1"/>
        <end position="15"/>
    </location>
</feature>
<protein>
    <recommendedName>
        <fullName evidence="2">SGNH hydrolase-type esterase domain-containing protein</fullName>
    </recommendedName>
</protein>
<organism evidence="3 4">
    <name type="scientific">Chrysophaeum taylorii</name>
    <dbReference type="NCBI Taxonomy" id="2483200"/>
    <lineage>
        <taxon>Eukaryota</taxon>
        <taxon>Sar</taxon>
        <taxon>Stramenopiles</taxon>
        <taxon>Ochrophyta</taxon>
        <taxon>Pelagophyceae</taxon>
        <taxon>Pelagomonadales</taxon>
        <taxon>Pelagomonadaceae</taxon>
        <taxon>Chrysophaeum</taxon>
    </lineage>
</organism>
<sequence length="342" mass="36889">MFLRMRPAMVTVVFAGSVAVLCRVSRHALAPQARSADPPTWVPVCEREECHEVRQAALPMCDTSGVCGESPSVATPRTVFSALVGKPQGAWSRQLERNKASGRSFRASSTPPLVLLGDSIFESLLGTSLGVPVERAAGVPVALEAYARGGYDPLPLAISGDQTQHLLWRMPLELPRWLLGAENATFLVLIGTNNLGAGFLPGPTAAGVLAVARWLLNNSKGVVAVLPLLPRGDGPMRLPRLCPPRCGPDGKPFTSFMPAVRKVNAALANADLPDLNVLRDCGAPFLNTTRNKNKGGEVNRDLMPDSLHPNAKGHTLIADCVLSSPPFGDQYRHRRRRRHHHR</sequence>
<comment type="caution">
    <text evidence="3">The sequence shown here is derived from an EMBL/GenBank/DDBJ whole genome shotgun (WGS) entry which is preliminary data.</text>
</comment>
<feature type="domain" description="SGNH hydrolase-type esterase" evidence="2">
    <location>
        <begin position="115"/>
        <end position="315"/>
    </location>
</feature>
<dbReference type="SUPFAM" id="SSF52266">
    <property type="entry name" value="SGNH hydrolase"/>
    <property type="match status" value="1"/>
</dbReference>
<evidence type="ECO:0000256" key="1">
    <source>
        <dbReference type="SAM" id="SignalP"/>
    </source>
</evidence>
<dbReference type="AlphaFoldDB" id="A0AAD7UA25"/>
<keyword evidence="1" id="KW-0732">Signal</keyword>
<evidence type="ECO:0000259" key="2">
    <source>
        <dbReference type="Pfam" id="PF13472"/>
    </source>
</evidence>
<dbReference type="EMBL" id="JAQMWT010000464">
    <property type="protein sequence ID" value="KAJ8600980.1"/>
    <property type="molecule type" value="Genomic_DNA"/>
</dbReference>
<proteinExistence type="predicted"/>
<keyword evidence="4" id="KW-1185">Reference proteome</keyword>
<dbReference type="Proteomes" id="UP001230188">
    <property type="component" value="Unassembled WGS sequence"/>
</dbReference>
<dbReference type="InterPro" id="IPR013830">
    <property type="entry name" value="SGNH_hydro"/>
</dbReference>
<reference evidence="3" key="1">
    <citation type="submission" date="2023-01" db="EMBL/GenBank/DDBJ databases">
        <title>Metagenome sequencing of chrysophaentin producing Chrysophaeum taylorii.</title>
        <authorList>
            <person name="Davison J."/>
            <person name="Bewley C."/>
        </authorList>
    </citation>
    <scope>NUCLEOTIDE SEQUENCE</scope>
    <source>
        <strain evidence="3">NIES-1699</strain>
    </source>
</reference>
<gene>
    <name evidence="3" type="ORF">CTAYLR_006324</name>
</gene>
<feature type="chain" id="PRO_5041973241" description="SGNH hydrolase-type esterase domain-containing protein" evidence="1">
    <location>
        <begin position="16"/>
        <end position="342"/>
    </location>
</feature>
<dbReference type="InterPro" id="IPR036514">
    <property type="entry name" value="SGNH_hydro_sf"/>
</dbReference>
<evidence type="ECO:0000313" key="3">
    <source>
        <dbReference type="EMBL" id="KAJ8600980.1"/>
    </source>
</evidence>
<name>A0AAD7UA25_9STRA</name>
<evidence type="ECO:0000313" key="4">
    <source>
        <dbReference type="Proteomes" id="UP001230188"/>
    </source>
</evidence>
<accession>A0AAD7UA25</accession>
<dbReference type="Pfam" id="PF13472">
    <property type="entry name" value="Lipase_GDSL_2"/>
    <property type="match status" value="1"/>
</dbReference>